<reference evidence="11 12" key="1">
    <citation type="submission" date="2018-05" db="EMBL/GenBank/DDBJ databases">
        <title>Reference genomes for bee gut microbiota database.</title>
        <authorList>
            <person name="Ellegaard K.M."/>
        </authorList>
    </citation>
    <scope>NUCLEOTIDE SEQUENCE [LARGE SCALE GENOMIC DNA]</scope>
    <source>
        <strain evidence="11 12">ESL0284</strain>
    </source>
</reference>
<feature type="domain" description="Aminotransferase class I/classII large" evidence="10">
    <location>
        <begin position="26"/>
        <end position="349"/>
    </location>
</feature>
<comment type="pathway">
    <text evidence="2 9">Amino-acid biosynthesis; L-histidine biosynthesis; L-histidine from 5-phospho-alpha-D-ribose 1-diphosphate: step 7/9.</text>
</comment>
<comment type="caution">
    <text evidence="11">The sequence shown here is derived from an EMBL/GenBank/DDBJ whole genome shotgun (WGS) entry which is preliminary data.</text>
</comment>
<dbReference type="PANTHER" id="PTHR43643:SF3">
    <property type="entry name" value="HISTIDINOL-PHOSPHATE AMINOTRANSFERASE"/>
    <property type="match status" value="1"/>
</dbReference>
<evidence type="ECO:0000259" key="10">
    <source>
        <dbReference type="Pfam" id="PF00155"/>
    </source>
</evidence>
<dbReference type="NCBIfam" id="TIGR01141">
    <property type="entry name" value="hisC"/>
    <property type="match status" value="1"/>
</dbReference>
<comment type="cofactor">
    <cofactor evidence="1 9">
        <name>pyridoxal 5'-phosphate</name>
        <dbReference type="ChEBI" id="CHEBI:597326"/>
    </cofactor>
</comment>
<keyword evidence="12" id="KW-1185">Reference proteome</keyword>
<dbReference type="PANTHER" id="PTHR43643">
    <property type="entry name" value="HISTIDINOL-PHOSPHATE AMINOTRANSFERASE 2"/>
    <property type="match status" value="1"/>
</dbReference>
<evidence type="ECO:0000256" key="2">
    <source>
        <dbReference type="ARBA" id="ARBA00005011"/>
    </source>
</evidence>
<accession>A0A318NC62</accession>
<keyword evidence="6 9" id="KW-0808">Transferase</keyword>
<dbReference type="UniPathway" id="UPA00031">
    <property type="reaction ID" value="UER00012"/>
</dbReference>
<protein>
    <recommendedName>
        <fullName evidence="9">Histidinol-phosphate aminotransferase</fullName>
        <ecNumber evidence="9">2.6.1.9</ecNumber>
    </recommendedName>
    <alternativeName>
        <fullName evidence="9">Imidazole acetol-phosphate transaminase</fullName>
    </alternativeName>
</protein>
<evidence type="ECO:0000313" key="12">
    <source>
        <dbReference type="Proteomes" id="UP000247565"/>
    </source>
</evidence>
<evidence type="ECO:0000256" key="4">
    <source>
        <dbReference type="ARBA" id="ARBA00011738"/>
    </source>
</evidence>
<dbReference type="GO" id="GO:0030170">
    <property type="term" value="F:pyridoxal phosphate binding"/>
    <property type="evidence" value="ECO:0007669"/>
    <property type="project" value="InterPro"/>
</dbReference>
<proteinExistence type="inferred from homology"/>
<dbReference type="EMBL" id="QGLT01000003">
    <property type="protein sequence ID" value="PXZ00412.1"/>
    <property type="molecule type" value="Genomic_DNA"/>
</dbReference>
<sequence>MQNRYWSSFVKNLVPYTPGEQPKVNNLIKLNTNENAYDISPSVLKAIQTNTNNLLKLYPDPTSQALCQSLADLHHVQPDQVFVGNGSDEVLGFAFHALLKHEKPVLFPDITYSFYPVYCNLFNIDYKTIPLTGNFKIDLEQYDAEDACGIVIANPNAPTGLLIDQETIRHYLETHPEQIVIIDEAYIDFGGKSIIPLINQFQNLLVVRTFSKFHAFAGLRVGYAIGNTQLIEGIRRVKDSFNSYPLDRLAQIGAIASVKDIQWSVNNARQIIKNRDYLINALSELGFTTLDSKSNFVFTSHPKISGEELAIQLRKNKILVRHFNLPRIQNWLRITIGTEKECQILIQVISTIISTN</sequence>
<dbReference type="HAMAP" id="MF_01023">
    <property type="entry name" value="HisC_aminotrans_2"/>
    <property type="match status" value="1"/>
</dbReference>
<dbReference type="InterPro" id="IPR015422">
    <property type="entry name" value="PyrdxlP-dep_Trfase_small"/>
</dbReference>
<keyword evidence="7 9" id="KW-0663">Pyridoxal phosphate</keyword>
<dbReference type="InterPro" id="IPR005861">
    <property type="entry name" value="HisP_aminotrans"/>
</dbReference>
<evidence type="ECO:0000256" key="6">
    <source>
        <dbReference type="ARBA" id="ARBA00022679"/>
    </source>
</evidence>
<dbReference type="CDD" id="cd00609">
    <property type="entry name" value="AAT_like"/>
    <property type="match status" value="1"/>
</dbReference>
<dbReference type="OrthoDB" id="9809616at2"/>
<dbReference type="Pfam" id="PF00155">
    <property type="entry name" value="Aminotran_1_2"/>
    <property type="match status" value="1"/>
</dbReference>
<dbReference type="SUPFAM" id="SSF53383">
    <property type="entry name" value="PLP-dependent transferases"/>
    <property type="match status" value="1"/>
</dbReference>
<dbReference type="InterPro" id="IPR015421">
    <property type="entry name" value="PyrdxlP-dep_Trfase_major"/>
</dbReference>
<evidence type="ECO:0000256" key="9">
    <source>
        <dbReference type="HAMAP-Rule" id="MF_01023"/>
    </source>
</evidence>
<dbReference type="EC" id="2.6.1.9" evidence="9"/>
<evidence type="ECO:0000256" key="7">
    <source>
        <dbReference type="ARBA" id="ARBA00022898"/>
    </source>
</evidence>
<dbReference type="Gene3D" id="3.90.1150.10">
    <property type="entry name" value="Aspartate Aminotransferase, domain 1"/>
    <property type="match status" value="1"/>
</dbReference>
<gene>
    <name evidence="9" type="primary">hisC</name>
    <name evidence="11" type="ORF">DK869_06970</name>
</gene>
<dbReference type="GO" id="GO:0004400">
    <property type="term" value="F:histidinol-phosphate transaminase activity"/>
    <property type="evidence" value="ECO:0007669"/>
    <property type="project" value="UniProtKB-UniRule"/>
</dbReference>
<evidence type="ECO:0000313" key="11">
    <source>
        <dbReference type="EMBL" id="PXZ00412.1"/>
    </source>
</evidence>
<evidence type="ECO:0000256" key="3">
    <source>
        <dbReference type="ARBA" id="ARBA00007970"/>
    </source>
</evidence>
<comment type="catalytic activity">
    <reaction evidence="8 9">
        <text>L-histidinol phosphate + 2-oxoglutarate = 3-(imidazol-4-yl)-2-oxopropyl phosphate + L-glutamate</text>
        <dbReference type="Rhea" id="RHEA:23744"/>
        <dbReference type="ChEBI" id="CHEBI:16810"/>
        <dbReference type="ChEBI" id="CHEBI:29985"/>
        <dbReference type="ChEBI" id="CHEBI:57766"/>
        <dbReference type="ChEBI" id="CHEBI:57980"/>
        <dbReference type="EC" id="2.6.1.9"/>
    </reaction>
</comment>
<feature type="modified residue" description="N6-(pyridoxal phosphate)lysine" evidence="9">
    <location>
        <position position="212"/>
    </location>
</feature>
<organism evidence="11 12">
    <name type="scientific">Commensalibacter melissae</name>
    <dbReference type="NCBI Taxonomy" id="2070537"/>
    <lineage>
        <taxon>Bacteria</taxon>
        <taxon>Pseudomonadati</taxon>
        <taxon>Pseudomonadota</taxon>
        <taxon>Alphaproteobacteria</taxon>
        <taxon>Acetobacterales</taxon>
        <taxon>Acetobacteraceae</taxon>
    </lineage>
</organism>
<keyword evidence="5 9" id="KW-0032">Aminotransferase</keyword>
<name>A0A318NC62_9PROT</name>
<dbReference type="Proteomes" id="UP000247565">
    <property type="component" value="Unassembled WGS sequence"/>
</dbReference>
<comment type="similarity">
    <text evidence="3 9">Belongs to the class-II pyridoxal-phosphate-dependent aminotransferase family. Histidinol-phosphate aminotransferase subfamily.</text>
</comment>
<dbReference type="RefSeq" id="WP_110439335.1">
    <property type="nucleotide sequence ID" value="NZ_CP046393.1"/>
</dbReference>
<comment type="subunit">
    <text evidence="4 9">Homodimer.</text>
</comment>
<dbReference type="InterPro" id="IPR004839">
    <property type="entry name" value="Aminotransferase_I/II_large"/>
</dbReference>
<evidence type="ECO:0000256" key="1">
    <source>
        <dbReference type="ARBA" id="ARBA00001933"/>
    </source>
</evidence>
<dbReference type="InterPro" id="IPR050106">
    <property type="entry name" value="HistidinolP_aminotransfase"/>
</dbReference>
<dbReference type="AlphaFoldDB" id="A0A318NC62"/>
<evidence type="ECO:0000256" key="8">
    <source>
        <dbReference type="ARBA" id="ARBA00047481"/>
    </source>
</evidence>
<evidence type="ECO:0000256" key="5">
    <source>
        <dbReference type="ARBA" id="ARBA00022576"/>
    </source>
</evidence>
<keyword evidence="9" id="KW-0028">Amino-acid biosynthesis</keyword>
<dbReference type="GO" id="GO:0000105">
    <property type="term" value="P:L-histidine biosynthetic process"/>
    <property type="evidence" value="ECO:0007669"/>
    <property type="project" value="UniProtKB-UniRule"/>
</dbReference>
<dbReference type="Gene3D" id="3.40.640.10">
    <property type="entry name" value="Type I PLP-dependent aspartate aminotransferase-like (Major domain)"/>
    <property type="match status" value="1"/>
</dbReference>
<dbReference type="InterPro" id="IPR015424">
    <property type="entry name" value="PyrdxlP-dep_Trfase"/>
</dbReference>
<keyword evidence="9" id="KW-0368">Histidine biosynthesis</keyword>